<organism evidence="2 3">
    <name type="scientific">Rugamonas rivuli</name>
    <dbReference type="NCBI Taxonomy" id="2743358"/>
    <lineage>
        <taxon>Bacteria</taxon>
        <taxon>Pseudomonadati</taxon>
        <taxon>Pseudomonadota</taxon>
        <taxon>Betaproteobacteria</taxon>
        <taxon>Burkholderiales</taxon>
        <taxon>Oxalobacteraceae</taxon>
        <taxon>Telluria group</taxon>
        <taxon>Rugamonas</taxon>
    </lineage>
</organism>
<dbReference type="Proteomes" id="UP000444318">
    <property type="component" value="Unassembled WGS sequence"/>
</dbReference>
<evidence type="ECO:0000259" key="1">
    <source>
        <dbReference type="Pfam" id="PF01464"/>
    </source>
</evidence>
<evidence type="ECO:0000313" key="3">
    <source>
        <dbReference type="Proteomes" id="UP000444318"/>
    </source>
</evidence>
<dbReference type="EMBL" id="WHUF01000004">
    <property type="protein sequence ID" value="MQA21159.1"/>
    <property type="molecule type" value="Genomic_DNA"/>
</dbReference>
<proteinExistence type="predicted"/>
<comment type="caution">
    <text evidence="2">The sequence shown here is derived from an EMBL/GenBank/DDBJ whole genome shotgun (WGS) entry which is preliminary data.</text>
</comment>
<dbReference type="AlphaFoldDB" id="A0A843SAB1"/>
<accession>A0A843SAB1</accession>
<feature type="domain" description="Transglycosylase SLT" evidence="1">
    <location>
        <begin position="32"/>
        <end position="140"/>
    </location>
</feature>
<dbReference type="Gene3D" id="1.10.530.10">
    <property type="match status" value="1"/>
</dbReference>
<evidence type="ECO:0000313" key="2">
    <source>
        <dbReference type="EMBL" id="MQA21159.1"/>
    </source>
</evidence>
<sequence length="177" mass="19734">MEPKPATKAQTAQLAPATDDSARLAQIRSLVEANNKSTLNTDLIICQIYMESRFDARAGARQDAHGLMQMQRQGVQQVFKYRKQKELGHMPSDAQTKAAFAEGSAMYDSAAIFDEATNIQLGSEYMQYWLDTSPTVAAAYARYRGLSNGIYYKKISASAARLHDDPTNMQILRDMVK</sequence>
<gene>
    <name evidence="2" type="ORF">GEV01_16690</name>
</gene>
<name>A0A843SAB1_9BURK</name>
<dbReference type="InterPro" id="IPR023346">
    <property type="entry name" value="Lysozyme-like_dom_sf"/>
</dbReference>
<dbReference type="Pfam" id="PF01464">
    <property type="entry name" value="SLT"/>
    <property type="match status" value="1"/>
</dbReference>
<dbReference type="RefSeq" id="WP_152806436.1">
    <property type="nucleotide sequence ID" value="NZ_WHUF01000004.1"/>
</dbReference>
<dbReference type="SUPFAM" id="SSF53955">
    <property type="entry name" value="Lysozyme-like"/>
    <property type="match status" value="1"/>
</dbReference>
<reference evidence="2 3" key="1">
    <citation type="submission" date="2019-10" db="EMBL/GenBank/DDBJ databases">
        <title>Two novel species isolated from a subtropical stream in China.</title>
        <authorList>
            <person name="Lu H."/>
        </authorList>
    </citation>
    <scope>NUCLEOTIDE SEQUENCE [LARGE SCALE GENOMIC DNA]</scope>
    <source>
        <strain evidence="2 3">FT103W</strain>
    </source>
</reference>
<keyword evidence="3" id="KW-1185">Reference proteome</keyword>
<dbReference type="InterPro" id="IPR008258">
    <property type="entry name" value="Transglycosylase_SLT_dom_1"/>
</dbReference>
<protein>
    <submittedName>
        <fullName evidence="2">Transglycosylase SLT domain-containing protein</fullName>
    </submittedName>
</protein>